<accession>K0SEE8</accession>
<comment type="caution">
    <text evidence="2">The sequence shown here is derived from an EMBL/GenBank/DDBJ whole genome shotgun (WGS) entry which is preliminary data.</text>
</comment>
<protein>
    <submittedName>
        <fullName evidence="2">Uncharacterized protein</fullName>
    </submittedName>
</protein>
<dbReference type="Gene3D" id="2.60.120.620">
    <property type="entry name" value="q2cbj1_9rhob like domain"/>
    <property type="match status" value="1"/>
</dbReference>
<feature type="compositionally biased region" description="Acidic residues" evidence="1">
    <location>
        <begin position="769"/>
        <end position="781"/>
    </location>
</feature>
<dbReference type="AlphaFoldDB" id="K0SEE8"/>
<dbReference type="InterPro" id="IPR018655">
    <property type="entry name" value="DUF2086"/>
</dbReference>
<dbReference type="Gene3D" id="3.40.50.11980">
    <property type="match status" value="1"/>
</dbReference>
<proteinExistence type="predicted"/>
<dbReference type="GO" id="GO:0004526">
    <property type="term" value="F:ribonuclease P activity"/>
    <property type="evidence" value="ECO:0007669"/>
    <property type="project" value="TreeGrafter"/>
</dbReference>
<gene>
    <name evidence="2" type="ORF">THAOC_15979</name>
</gene>
<dbReference type="eggNOG" id="ENOG502S7ZT">
    <property type="taxonomic scope" value="Eukaryota"/>
</dbReference>
<organism evidence="2 3">
    <name type="scientific">Thalassiosira oceanica</name>
    <name type="common">Marine diatom</name>
    <dbReference type="NCBI Taxonomy" id="159749"/>
    <lineage>
        <taxon>Eukaryota</taxon>
        <taxon>Sar</taxon>
        <taxon>Stramenopiles</taxon>
        <taxon>Ochrophyta</taxon>
        <taxon>Bacillariophyta</taxon>
        <taxon>Coscinodiscophyceae</taxon>
        <taxon>Thalassiosirophycidae</taxon>
        <taxon>Thalassiosirales</taxon>
        <taxon>Thalassiosiraceae</taxon>
        <taxon>Thalassiosira</taxon>
    </lineage>
</organism>
<feature type="compositionally biased region" description="Basic and acidic residues" evidence="1">
    <location>
        <begin position="396"/>
        <end position="407"/>
    </location>
</feature>
<keyword evidence="3" id="KW-1185">Reference proteome</keyword>
<dbReference type="PANTHER" id="PTHR13547">
    <property type="match status" value="1"/>
</dbReference>
<feature type="compositionally biased region" description="Basic and acidic residues" evidence="1">
    <location>
        <begin position="421"/>
        <end position="438"/>
    </location>
</feature>
<feature type="compositionally biased region" description="Acidic residues" evidence="1">
    <location>
        <begin position="448"/>
        <end position="460"/>
    </location>
</feature>
<feature type="compositionally biased region" description="Basic and acidic residues" evidence="1">
    <location>
        <begin position="22"/>
        <end position="38"/>
    </location>
</feature>
<feature type="region of interest" description="Disordered" evidence="1">
    <location>
        <begin position="671"/>
        <end position="704"/>
    </location>
</feature>
<evidence type="ECO:0000256" key="1">
    <source>
        <dbReference type="SAM" id="MobiDB-lite"/>
    </source>
</evidence>
<feature type="region of interest" description="Disordered" evidence="1">
    <location>
        <begin position="762"/>
        <end position="783"/>
    </location>
</feature>
<dbReference type="Proteomes" id="UP000266841">
    <property type="component" value="Unassembled WGS sequence"/>
</dbReference>
<dbReference type="GO" id="GO:0001682">
    <property type="term" value="P:tRNA 5'-leader removal"/>
    <property type="evidence" value="ECO:0007669"/>
    <property type="project" value="TreeGrafter"/>
</dbReference>
<reference evidence="2 3" key="1">
    <citation type="journal article" date="2012" name="Genome Biol.">
        <title>Genome and low-iron response of an oceanic diatom adapted to chronic iron limitation.</title>
        <authorList>
            <person name="Lommer M."/>
            <person name="Specht M."/>
            <person name="Roy A.S."/>
            <person name="Kraemer L."/>
            <person name="Andreson R."/>
            <person name="Gutowska M.A."/>
            <person name="Wolf J."/>
            <person name="Bergner S.V."/>
            <person name="Schilhabel M.B."/>
            <person name="Klostermeier U.C."/>
            <person name="Beiko R.G."/>
            <person name="Rosenstiel P."/>
            <person name="Hippler M."/>
            <person name="Laroche J."/>
        </authorList>
    </citation>
    <scope>NUCLEOTIDE SEQUENCE [LARGE SCALE GENOMIC DNA]</scope>
    <source>
        <strain evidence="2 3">CCMP1005</strain>
    </source>
</reference>
<dbReference type="OrthoDB" id="46913at2759"/>
<feature type="region of interest" description="Disordered" evidence="1">
    <location>
        <begin position="1"/>
        <end position="173"/>
    </location>
</feature>
<dbReference type="Pfam" id="PF09859">
    <property type="entry name" value="Oxygenase-NA"/>
    <property type="match status" value="1"/>
</dbReference>
<feature type="region of interest" description="Disordered" evidence="1">
    <location>
        <begin position="330"/>
        <end position="471"/>
    </location>
</feature>
<feature type="compositionally biased region" description="Basic and acidic residues" evidence="1">
    <location>
        <begin position="369"/>
        <end position="386"/>
    </location>
</feature>
<evidence type="ECO:0000313" key="2">
    <source>
        <dbReference type="EMBL" id="EJK63364.1"/>
    </source>
</evidence>
<name>K0SEE8_THAOC</name>
<feature type="compositionally biased region" description="Basic and acidic residues" evidence="1">
    <location>
        <begin position="99"/>
        <end position="121"/>
    </location>
</feature>
<evidence type="ECO:0000313" key="3">
    <source>
        <dbReference type="Proteomes" id="UP000266841"/>
    </source>
</evidence>
<feature type="compositionally biased region" description="Basic and acidic residues" evidence="1">
    <location>
        <begin position="128"/>
        <end position="157"/>
    </location>
</feature>
<feature type="non-terminal residue" evidence="2">
    <location>
        <position position="1"/>
    </location>
</feature>
<dbReference type="PANTHER" id="PTHR13547:SF1">
    <property type="entry name" value="MITOCHONDRIAL RIBONUCLEASE P CATALYTIC SUBUNIT"/>
    <property type="match status" value="1"/>
</dbReference>
<dbReference type="EMBL" id="AGNL01018289">
    <property type="protein sequence ID" value="EJK63364.1"/>
    <property type="molecule type" value="Genomic_DNA"/>
</dbReference>
<sequence length="1036" mass="115173">RPGGRPASRDAPPGGHRRRRRGDPVRRDRRGRGGDHVGHLPLGRGRQEDRPGVPRGALPDPLREGRAGGGVPGPAPRPPHGVRSGALPDLQGGVRLGRRGQERRQGAGEGREGGPRREGRRYNTAREGLARGRGEGGRPRRNRRDLGQARRELEGDRHRRPRGRRRGEESEFDAELRAQRGRFLSALVERRNEEKSKDDGGRIELTVDDLNPAFFQVANHMLGALGRFCARRARSSPLEVAWPKVLESGLLLPVDVISTYLYVVGAMTVSNAFVSQSDRARDRFRIPGQVATYHDLASRPTESSISLRIKGLADKGDARTAEEYLESFKRSIAERDAGQGEEDDGGDGSGRERPVDVPLHAGDRRRHLRAGDVRHGPRVSRAERPPPRGFRTAGGGHDEAGIRERVRARPVRRGLPGDGGRLPRDHERERAEAVERVRPGVRGVPSDEGAEDGEDDEDDDGSRSAVVSNIEEANPLRDMPLSRHSARPNEVVACRVNLDRSTGVCPVTSAVQRLILLGPDERSRLHDDLLDLSAEQFEAFSREDGKGRYARDELRSFSDWLARRTGRPFTAIIDGANVGYYMQSFDKGRFNYHQINYMVETLIDRGENPLVVVPGKYGRERFHSSHGQVQRLDREEVAIMNRLAEEGRMYRVPPRCLDDFYWMLASVSDQSSSSSRGPEDGPSDLSFVPGDDPRGRFPGTRPMLVTNDQMRDHKLELLEPRLFRRWYGCHIVNYSFTAFVLGESVAGNEIVFSQADCFSREIQGNDTGGDGDGDGGGEEGESAAWGGRAWHFPVSDWDLDESGCFMDVLSTHREEIWASLVSHGVVLIKNALSGIPHNACGLPANSKRKKITHTSGNGGVAGSYYADSPSEYWVQVQNKILRALLTDDDCYRRAKSRKKAIILSYSQGSENWAHQDGNDDADFPFQATVLLTDDKEFDGGDFYVAKKLGIDEIARTIVKMRESGDMVLFAASKKLPHFHGMLTRYCEMGGEEDCRSLSKEGLKNAGLKNAKNAVGGEEISTSLFLRLLNRLERRRR</sequence>